<dbReference type="GeneID" id="22914253"/>
<keyword evidence="2" id="KW-1185">Reference proteome</keyword>
<evidence type="ECO:0000313" key="2">
    <source>
        <dbReference type="Proteomes" id="UP000019763"/>
    </source>
</evidence>
<dbReference type="EMBL" id="AFNH02000894">
    <property type="protein sequence ID" value="EZG54772.1"/>
    <property type="molecule type" value="Genomic_DNA"/>
</dbReference>
<dbReference type="VEuPathDB" id="CryptoDB:GNI_120150"/>
<organism evidence="1 2">
    <name type="scientific">Gregarina niphandrodes</name>
    <name type="common">Septate eugregarine</name>
    <dbReference type="NCBI Taxonomy" id="110365"/>
    <lineage>
        <taxon>Eukaryota</taxon>
        <taxon>Sar</taxon>
        <taxon>Alveolata</taxon>
        <taxon>Apicomplexa</taxon>
        <taxon>Conoidasida</taxon>
        <taxon>Gregarinasina</taxon>
        <taxon>Eugregarinorida</taxon>
        <taxon>Gregarinidae</taxon>
        <taxon>Gregarina</taxon>
    </lineage>
</organism>
<proteinExistence type="predicted"/>
<comment type="caution">
    <text evidence="1">The sequence shown here is derived from an EMBL/GenBank/DDBJ whole genome shotgun (WGS) entry which is preliminary data.</text>
</comment>
<dbReference type="AlphaFoldDB" id="A0A023B2H7"/>
<dbReference type="RefSeq" id="XP_011131832.1">
    <property type="nucleotide sequence ID" value="XM_011133530.1"/>
</dbReference>
<reference evidence="1" key="1">
    <citation type="submission" date="2013-12" db="EMBL/GenBank/DDBJ databases">
        <authorList>
            <person name="Omoto C.K."/>
            <person name="Sibley D."/>
            <person name="Venepally P."/>
            <person name="Hadjithomas M."/>
            <person name="Karamycheva S."/>
            <person name="Brunk B."/>
            <person name="Roos D."/>
            <person name="Caler E."/>
            <person name="Lorenzi H."/>
        </authorList>
    </citation>
    <scope>NUCLEOTIDE SEQUENCE</scope>
</reference>
<name>A0A023B2H7_GRENI</name>
<dbReference type="Proteomes" id="UP000019763">
    <property type="component" value="Unassembled WGS sequence"/>
</dbReference>
<gene>
    <name evidence="1" type="ORF">GNI_120150</name>
</gene>
<accession>A0A023B2H7</accession>
<evidence type="ECO:0000313" key="1">
    <source>
        <dbReference type="EMBL" id="EZG54772.1"/>
    </source>
</evidence>
<sequence length="564" mass="62796">MKTSVCGESSGLGLSGLLSVLYTDGGEQTRVDGCDVKVAVIGGLGSHLEVLVVADPKDLAKPRSKFDLTQDSVRLLVIPPENFDEWWGEGDHLPEYLFDPQTKHGNNERTELDERAELLTTRVADYRRSVNSLATSIWHDLVAPKNPLDALDQTVADRIFEDLVPRTMAPAQAVENAPRPFIKELRSVTKEDYDLLWKEHFNPRETDTKMRQVEYDDLTALHKIVMLAVVPEPTPCSKTSSCASVICRKAVEWSVVAAAAIALQQSLQALGYLADVKSIWNSAANGSVMADCAAMAPMADKLQQELTSKDPSVLLKIFGNHRDVFKDLVGSAVEAARNSTPHLPVGEYVNDDLYDRYGVFVDPQTKTDLQSFRTPRATCAAITANSYSWDVQVGDKLMFTDSNICGWENDGILICSNLQIRNPQCFQYVSGDANHPRGLFFLWDMIDRIFGPEKGNKECSIHCINPDSWRQELLRERNKYSAGRMNPADEMRLFRTNPAWHKVEKSLEAVKFTNAATSTQTVNSTQTVDSTQTVKYTETPYSTQTLNSTEAPNSTQAVDVYADR</sequence>
<protein>
    <submittedName>
        <fullName evidence="1">Uncharacterized protein</fullName>
    </submittedName>
</protein>